<evidence type="ECO:0000313" key="2">
    <source>
        <dbReference type="Proteomes" id="UP000194933"/>
    </source>
</evidence>
<protein>
    <recommendedName>
        <fullName evidence="3">Alcohol dehydrogenase iron-type/glycerol dehydrogenase GldA domain-containing protein</fullName>
    </recommendedName>
</protein>
<name>A0A2C9XPR1_9ENTE</name>
<dbReference type="Proteomes" id="UP000194933">
    <property type="component" value="Unassembled WGS sequence"/>
</dbReference>
<dbReference type="AlphaFoldDB" id="A0A2C9XPR1"/>
<dbReference type="EMBL" id="NGMO01000001">
    <property type="protein sequence ID" value="OTP12149.1"/>
    <property type="molecule type" value="Genomic_DNA"/>
</dbReference>
<comment type="caution">
    <text evidence="1">The sequence shown here is derived from an EMBL/GenBank/DDBJ whole genome shotgun (WGS) entry which is preliminary data.</text>
</comment>
<keyword evidence="2" id="KW-1185">Reference proteome</keyword>
<dbReference type="RefSeq" id="WP_086283408.1">
    <property type="nucleotide sequence ID" value="NZ_NGMO01000001.1"/>
</dbReference>
<evidence type="ECO:0008006" key="3">
    <source>
        <dbReference type="Google" id="ProtNLM"/>
    </source>
</evidence>
<dbReference type="Gene3D" id="3.40.50.1970">
    <property type="match status" value="1"/>
</dbReference>
<reference evidence="1 2" key="1">
    <citation type="submission" date="2017-05" db="EMBL/GenBank/DDBJ databases">
        <title>The Genome Sequence of Enterococcus sp. 10A9_DIV0425.</title>
        <authorList>
            <consortium name="The Broad Institute Genomics Platform"/>
            <consortium name="The Broad Institute Genomic Center for Infectious Diseases"/>
            <person name="Earl A."/>
            <person name="Manson A."/>
            <person name="Schwartman J."/>
            <person name="Gilmore M."/>
            <person name="Abouelleil A."/>
            <person name="Cao P."/>
            <person name="Chapman S."/>
            <person name="Cusick C."/>
            <person name="Shea T."/>
            <person name="Young S."/>
            <person name="Neafsey D."/>
            <person name="Nusbaum C."/>
            <person name="Birren B."/>
        </authorList>
    </citation>
    <scope>NUCLEOTIDE SEQUENCE [LARGE SCALE GENOMIC DNA]</scope>
    <source>
        <strain evidence="1 2">10A9_DIV0425</strain>
    </source>
</reference>
<gene>
    <name evidence="1" type="ORF">A5844_000365</name>
</gene>
<dbReference type="STRING" id="1987383.A5844_000365"/>
<proteinExistence type="predicted"/>
<sequence length="348" mass="40567">MELSYKVQEESAKIFYGETLVSQLKDLRIQQPVLFLANQRYYDLYAEKLNQLFPNKSDIDWYVCGNTHCNHLSELSSLLSFAKRYPENQPLLIIGFGNEGVMELAGFFQKHTYLPSKLWLIPVSIRSMARALTAKRVLLNLPNQVILQTNNLPERIIYDQTISDKQIEGKQIDFLIFICCGLICDYPFLQNLYVNYPNQSNLFSRPFAGMVEEMIYFYEDQADNLSNYGKLFEQAFYRTENGHLLSSSMKKFLGMVMQLVWNSEIAPLSFQLKNFFIWLQYLGYPIDWPKEIPKMGYLENVLYLAEKSKKILVLKKIGIIGGYQLPDEKELLKTMASFERIVHEIRGV</sequence>
<organism evidence="1 2">
    <name type="scientific">Candidatus Enterococcus wittei</name>
    <dbReference type="NCBI Taxonomy" id="1987383"/>
    <lineage>
        <taxon>Bacteria</taxon>
        <taxon>Bacillati</taxon>
        <taxon>Bacillota</taxon>
        <taxon>Bacilli</taxon>
        <taxon>Lactobacillales</taxon>
        <taxon>Enterococcaceae</taxon>
        <taxon>Enterococcus</taxon>
    </lineage>
</organism>
<accession>A0A2C9XPR1</accession>
<evidence type="ECO:0000313" key="1">
    <source>
        <dbReference type="EMBL" id="OTP12149.1"/>
    </source>
</evidence>